<comment type="cofactor">
    <cofactor evidence="1 9">
        <name>pyridoxal 5'-phosphate</name>
        <dbReference type="ChEBI" id="CHEBI:597326"/>
    </cofactor>
</comment>
<dbReference type="InterPro" id="IPR015424">
    <property type="entry name" value="PyrdxlP-dep_Trfase"/>
</dbReference>
<dbReference type="Gene3D" id="3.90.1150.10">
    <property type="entry name" value="Aspartate Aminotransferase, domain 1"/>
    <property type="match status" value="1"/>
</dbReference>
<comment type="catalytic activity">
    <reaction evidence="8">
        <text>(sulfur carrier)-H + L-cysteine = (sulfur carrier)-SH + L-alanine</text>
        <dbReference type="Rhea" id="RHEA:43892"/>
        <dbReference type="Rhea" id="RHEA-COMP:14737"/>
        <dbReference type="Rhea" id="RHEA-COMP:14739"/>
        <dbReference type="ChEBI" id="CHEBI:29917"/>
        <dbReference type="ChEBI" id="CHEBI:35235"/>
        <dbReference type="ChEBI" id="CHEBI:57972"/>
        <dbReference type="ChEBI" id="CHEBI:64428"/>
        <dbReference type="EC" id="2.8.1.7"/>
    </reaction>
</comment>
<reference evidence="11 12" key="1">
    <citation type="journal article" date="2011" name="Front. Microbiol.">
        <title>Genomic signatures of strain selection and enhancement in Bacillus atrophaeus var. globigii, a historical biowarfare simulant.</title>
        <authorList>
            <person name="Gibbons H.S."/>
            <person name="Broomall S.M."/>
            <person name="McNew L.A."/>
            <person name="Daligault H."/>
            <person name="Chapman C."/>
            <person name="Bruce D."/>
            <person name="Karavis M."/>
            <person name="Krepps M."/>
            <person name="McGregor P.A."/>
            <person name="Hong C."/>
            <person name="Park K.H."/>
            <person name="Akmal A."/>
            <person name="Feldman A."/>
            <person name="Lin J.S."/>
            <person name="Chang W.E."/>
            <person name="Higgs B.W."/>
            <person name="Demirev P."/>
            <person name="Lindquist J."/>
            <person name="Liem A."/>
            <person name="Fochler E."/>
            <person name="Read T.D."/>
            <person name="Tapia R."/>
            <person name="Johnson S."/>
            <person name="Bishop-Lilly K.A."/>
            <person name="Detter C."/>
            <person name="Han C."/>
            <person name="Sozhamannan S."/>
            <person name="Rosenzweig C.N."/>
            <person name="Skowronski E.W."/>
        </authorList>
    </citation>
    <scope>NUCLEOTIDE SEQUENCE [LARGE SCALE GENOMIC DNA]</scope>
    <source>
        <strain evidence="11 12">AK5</strain>
    </source>
</reference>
<dbReference type="SUPFAM" id="SSF52821">
    <property type="entry name" value="Rhodanese/Cell cycle control phosphatase"/>
    <property type="match status" value="1"/>
</dbReference>
<dbReference type="EC" id="2.8.1.7" evidence="3"/>
<dbReference type="CDD" id="cd00158">
    <property type="entry name" value="RHOD"/>
    <property type="match status" value="1"/>
</dbReference>
<name>A0A432VZE4_9GAMM</name>
<dbReference type="PANTHER" id="PTHR11601">
    <property type="entry name" value="CYSTEINE DESULFURYLASE FAMILY MEMBER"/>
    <property type="match status" value="1"/>
</dbReference>
<evidence type="ECO:0000313" key="11">
    <source>
        <dbReference type="EMBL" id="RUO22049.1"/>
    </source>
</evidence>
<evidence type="ECO:0000256" key="2">
    <source>
        <dbReference type="ARBA" id="ARBA00006490"/>
    </source>
</evidence>
<keyword evidence="6" id="KW-0408">Iron</keyword>
<evidence type="ECO:0000256" key="1">
    <source>
        <dbReference type="ARBA" id="ARBA00001933"/>
    </source>
</evidence>
<dbReference type="GO" id="GO:0051536">
    <property type="term" value="F:iron-sulfur cluster binding"/>
    <property type="evidence" value="ECO:0007669"/>
    <property type="project" value="UniProtKB-KW"/>
</dbReference>
<dbReference type="PROSITE" id="PS00595">
    <property type="entry name" value="AA_TRANSFER_CLASS_5"/>
    <property type="match status" value="1"/>
</dbReference>
<evidence type="ECO:0000256" key="9">
    <source>
        <dbReference type="RuleBase" id="RU004504"/>
    </source>
</evidence>
<protein>
    <recommendedName>
        <fullName evidence="3">cysteine desulfurase</fullName>
        <ecNumber evidence="3">2.8.1.7</ecNumber>
    </recommendedName>
</protein>
<dbReference type="InterPro" id="IPR015422">
    <property type="entry name" value="PyrdxlP-dep_Trfase_small"/>
</dbReference>
<evidence type="ECO:0000259" key="10">
    <source>
        <dbReference type="Pfam" id="PF00266"/>
    </source>
</evidence>
<keyword evidence="12" id="KW-1185">Reference proteome</keyword>
<dbReference type="GO" id="GO:0031071">
    <property type="term" value="F:cysteine desulfurase activity"/>
    <property type="evidence" value="ECO:0007669"/>
    <property type="project" value="UniProtKB-EC"/>
</dbReference>
<dbReference type="Gene3D" id="1.10.260.50">
    <property type="match status" value="1"/>
</dbReference>
<evidence type="ECO:0000256" key="8">
    <source>
        <dbReference type="ARBA" id="ARBA00050776"/>
    </source>
</evidence>
<sequence length="609" mass="65594">MELFVPATFCVPEIFLDANATTPVLPEISQLMEDVCCAQFGNPSSPHLAALTPKQILDTTRASALALFNHPPGQIIFNSGATEGINTAVFSVLQAHLGQDCTGKFLLYGATEHKAVPEALKYWNTVLQLGAQLIAIPVDSRGQLDLQFLGEHVADALIVCTMGANNETGVVADLPALNQCIRKASLRVPWLMDCVQVLGKVPLDLTAIDVDYATFSAHKLYGPKGVGCLYVHEQATYSPLTVGGGQEQGARGGTENVAGIAALGRIFQWLLSSSSDLGKGPFASMTKLQNYREQLLNALRVLFPNLALNQPYPDSLPTTLNFSVPDFSSAQLISMFDAAGIRVSAGSACSTGKPKSFVLDAMGLPAWQSEGAIRLSFGPATSAAYIDSAATRIRELAKRVNAIDPTLRGLLVPQPTASNFTVYAVKDAERAQLYVFGHQDDHADWLAGNFPTAVWNYIDTHELTIDDWHLSRSPDQAMSITNRRTGRSVELGINGVSFTETEKQSVDVIALMDIQADVDCLVDVREPLETAAQPIIAPFHHSCTASRAEWIRFLLSLPERTEGRYVTICRSGGRSSVIAALAAKLGAPKQYSAELGVTHLLQKVICSKA</sequence>
<feature type="domain" description="Aminotransferase class V" evidence="10">
    <location>
        <begin position="14"/>
        <end position="387"/>
    </location>
</feature>
<dbReference type="PANTHER" id="PTHR11601:SF34">
    <property type="entry name" value="CYSTEINE DESULFURASE"/>
    <property type="match status" value="1"/>
</dbReference>
<dbReference type="Gene3D" id="3.40.640.10">
    <property type="entry name" value="Type I PLP-dependent aspartate aminotransferase-like (Major domain)"/>
    <property type="match status" value="1"/>
</dbReference>
<dbReference type="InterPro" id="IPR000192">
    <property type="entry name" value="Aminotrans_V_dom"/>
</dbReference>
<gene>
    <name evidence="11" type="ORF">CWE06_04250</name>
</gene>
<dbReference type="Pfam" id="PF00266">
    <property type="entry name" value="Aminotran_5"/>
    <property type="match status" value="1"/>
</dbReference>
<organism evidence="11 12">
    <name type="scientific">Aliidiomarina haloalkalitolerans</name>
    <dbReference type="NCBI Taxonomy" id="859059"/>
    <lineage>
        <taxon>Bacteria</taxon>
        <taxon>Pseudomonadati</taxon>
        <taxon>Pseudomonadota</taxon>
        <taxon>Gammaproteobacteria</taxon>
        <taxon>Alteromonadales</taxon>
        <taxon>Idiomarinaceae</taxon>
        <taxon>Aliidiomarina</taxon>
    </lineage>
</organism>
<comment type="caution">
    <text evidence="11">The sequence shown here is derived from an EMBL/GenBank/DDBJ whole genome shotgun (WGS) entry which is preliminary data.</text>
</comment>
<dbReference type="EMBL" id="PIPI01000001">
    <property type="protein sequence ID" value="RUO22049.1"/>
    <property type="molecule type" value="Genomic_DNA"/>
</dbReference>
<dbReference type="AlphaFoldDB" id="A0A432VZE4"/>
<keyword evidence="4" id="KW-0479">Metal-binding</keyword>
<dbReference type="InterPro" id="IPR036873">
    <property type="entry name" value="Rhodanese-like_dom_sf"/>
</dbReference>
<evidence type="ECO:0000256" key="4">
    <source>
        <dbReference type="ARBA" id="ARBA00022723"/>
    </source>
</evidence>
<proteinExistence type="inferred from homology"/>
<comment type="similarity">
    <text evidence="2">Belongs to the class-V pyridoxal-phosphate-dependent aminotransferase family. NifS/IscS subfamily.</text>
</comment>
<evidence type="ECO:0000256" key="6">
    <source>
        <dbReference type="ARBA" id="ARBA00023004"/>
    </source>
</evidence>
<dbReference type="Proteomes" id="UP000288212">
    <property type="component" value="Unassembled WGS sequence"/>
</dbReference>
<keyword evidence="7" id="KW-0411">Iron-sulfur</keyword>
<keyword evidence="5" id="KW-0663">Pyridoxal phosphate</keyword>
<dbReference type="GO" id="GO:0046872">
    <property type="term" value="F:metal ion binding"/>
    <property type="evidence" value="ECO:0007669"/>
    <property type="project" value="UniProtKB-KW"/>
</dbReference>
<evidence type="ECO:0000256" key="7">
    <source>
        <dbReference type="ARBA" id="ARBA00023014"/>
    </source>
</evidence>
<evidence type="ECO:0000313" key="12">
    <source>
        <dbReference type="Proteomes" id="UP000288212"/>
    </source>
</evidence>
<dbReference type="Gene3D" id="3.40.250.10">
    <property type="entry name" value="Rhodanese-like domain"/>
    <property type="match status" value="1"/>
</dbReference>
<evidence type="ECO:0000256" key="5">
    <source>
        <dbReference type="ARBA" id="ARBA00022898"/>
    </source>
</evidence>
<dbReference type="InterPro" id="IPR015421">
    <property type="entry name" value="PyrdxlP-dep_Trfase_major"/>
</dbReference>
<dbReference type="InterPro" id="IPR020578">
    <property type="entry name" value="Aminotrans_V_PyrdxlP_BS"/>
</dbReference>
<evidence type="ECO:0000256" key="3">
    <source>
        <dbReference type="ARBA" id="ARBA00012239"/>
    </source>
</evidence>
<dbReference type="SUPFAM" id="SSF53383">
    <property type="entry name" value="PLP-dependent transferases"/>
    <property type="match status" value="1"/>
</dbReference>
<accession>A0A432VZE4</accession>